<dbReference type="STRING" id="10195.A0A3M7Q774"/>
<dbReference type="PANTHER" id="PTHR14499:SF145">
    <property type="entry name" value="POTASSIUM CHANNEL REGULATORY PROTEIN-LIKE"/>
    <property type="match status" value="1"/>
</dbReference>
<name>A0A3M7Q774_BRAPC</name>
<comment type="caution">
    <text evidence="2">The sequence shown here is derived from an EMBL/GenBank/DDBJ whole genome shotgun (WGS) entry which is preliminary data.</text>
</comment>
<gene>
    <name evidence="2" type="ORF">BpHYR1_048112</name>
</gene>
<proteinExistence type="predicted"/>
<evidence type="ECO:0000313" key="3">
    <source>
        <dbReference type="Proteomes" id="UP000276133"/>
    </source>
</evidence>
<dbReference type="InterPro" id="IPR011333">
    <property type="entry name" value="SKP1/BTB/POZ_sf"/>
</dbReference>
<dbReference type="InterPro" id="IPR000210">
    <property type="entry name" value="BTB/POZ_dom"/>
</dbReference>
<dbReference type="InterPro" id="IPR003131">
    <property type="entry name" value="T1-type_BTB"/>
</dbReference>
<dbReference type="GO" id="GO:0051260">
    <property type="term" value="P:protein homooligomerization"/>
    <property type="evidence" value="ECO:0007669"/>
    <property type="project" value="InterPro"/>
</dbReference>
<keyword evidence="3" id="KW-1185">Reference proteome</keyword>
<dbReference type="AlphaFoldDB" id="A0A3M7Q774"/>
<reference evidence="2 3" key="1">
    <citation type="journal article" date="2018" name="Sci. Rep.">
        <title>Genomic signatures of local adaptation to the degree of environmental predictability in rotifers.</title>
        <authorList>
            <person name="Franch-Gras L."/>
            <person name="Hahn C."/>
            <person name="Garcia-Roger E.M."/>
            <person name="Carmona M.J."/>
            <person name="Serra M."/>
            <person name="Gomez A."/>
        </authorList>
    </citation>
    <scope>NUCLEOTIDE SEQUENCE [LARGE SCALE GENOMIC DNA]</scope>
    <source>
        <strain evidence="2">HYR1</strain>
    </source>
</reference>
<accession>A0A3M7Q774</accession>
<dbReference type="Pfam" id="PF02214">
    <property type="entry name" value="BTB_2"/>
    <property type="match status" value="1"/>
</dbReference>
<evidence type="ECO:0000313" key="2">
    <source>
        <dbReference type="EMBL" id="RNA07270.1"/>
    </source>
</evidence>
<dbReference type="FunFam" id="3.30.710.10:FF:000046">
    <property type="entry name" value="BTB/POZ domain-containing protein KCTD7 isoform X1"/>
    <property type="match status" value="1"/>
</dbReference>
<dbReference type="Proteomes" id="UP000276133">
    <property type="component" value="Unassembled WGS sequence"/>
</dbReference>
<dbReference type="PANTHER" id="PTHR14499">
    <property type="entry name" value="POTASSIUM CHANNEL TETRAMERIZATION DOMAIN-CONTAINING"/>
    <property type="match status" value="1"/>
</dbReference>
<dbReference type="SUPFAM" id="SSF54695">
    <property type="entry name" value="POZ domain"/>
    <property type="match status" value="1"/>
</dbReference>
<dbReference type="Gene3D" id="3.30.710.10">
    <property type="entry name" value="Potassium Channel Kv1.1, Chain A"/>
    <property type="match status" value="1"/>
</dbReference>
<dbReference type="EMBL" id="REGN01007103">
    <property type="protein sequence ID" value="RNA07270.1"/>
    <property type="molecule type" value="Genomic_DNA"/>
</dbReference>
<sequence length="277" mass="31651">MNKNEHFEERLKKLCINTSKSITSTQFPNVINLNVGGYLFTTSLSTLTKYEESMLAVMFSGRHEIVKDENERYFIDRDGKFFRHILNFCRSNDLPPEDAALDVLKEAEFFCMSSLIEKLEAAAPKVISLRRREYFRQLIPDYEQIKNNIIQKATEKKTCFEESKVVITQSDHPKLKGQIPCYNCTREFVSVNHTCAFEGLPSDLAISLKTVEIDIDKLIAFTVDELSHDGFKVAVTKVICKFSLRCQGCTLSGLYTAGGILAPRECTNVAHVIRFHW</sequence>
<organism evidence="2 3">
    <name type="scientific">Brachionus plicatilis</name>
    <name type="common">Marine rotifer</name>
    <name type="synonym">Brachionus muelleri</name>
    <dbReference type="NCBI Taxonomy" id="10195"/>
    <lineage>
        <taxon>Eukaryota</taxon>
        <taxon>Metazoa</taxon>
        <taxon>Spiralia</taxon>
        <taxon>Gnathifera</taxon>
        <taxon>Rotifera</taxon>
        <taxon>Eurotatoria</taxon>
        <taxon>Monogononta</taxon>
        <taxon>Pseudotrocha</taxon>
        <taxon>Ploima</taxon>
        <taxon>Brachionidae</taxon>
        <taxon>Brachionus</taxon>
    </lineage>
</organism>
<dbReference type="OrthoDB" id="437at2759"/>
<dbReference type="SMART" id="SM00225">
    <property type="entry name" value="BTB"/>
    <property type="match status" value="1"/>
</dbReference>
<evidence type="ECO:0000259" key="1">
    <source>
        <dbReference type="SMART" id="SM00225"/>
    </source>
</evidence>
<protein>
    <submittedName>
        <fullName evidence="2">BTB POZ domain-containing</fullName>
    </submittedName>
</protein>
<feature type="domain" description="BTB" evidence="1">
    <location>
        <begin position="29"/>
        <end position="127"/>
    </location>
</feature>